<keyword evidence="3" id="KW-1185">Reference proteome</keyword>
<evidence type="ECO:0000256" key="1">
    <source>
        <dbReference type="SAM" id="Phobius"/>
    </source>
</evidence>
<reference evidence="2 3" key="1">
    <citation type="submission" date="2016-10" db="EMBL/GenBank/DDBJ databases">
        <authorList>
            <person name="de Groot N.N."/>
        </authorList>
    </citation>
    <scope>NUCLEOTIDE SEQUENCE [LARGE SCALE GENOMIC DNA]</scope>
    <source>
        <strain evidence="2 3">IBRC-M10015</strain>
    </source>
</reference>
<feature type="transmembrane region" description="Helical" evidence="1">
    <location>
        <begin position="30"/>
        <end position="58"/>
    </location>
</feature>
<gene>
    <name evidence="2" type="ORF">SAMN05216226_102163</name>
</gene>
<keyword evidence="1" id="KW-1133">Transmembrane helix</keyword>
<proteinExistence type="predicted"/>
<protein>
    <submittedName>
        <fullName evidence="2">Uncharacterized protein</fullName>
    </submittedName>
</protein>
<dbReference type="RefSeq" id="WP_143414113.1">
    <property type="nucleotide sequence ID" value="NZ_FNFC01000002.1"/>
</dbReference>
<sequence>MNVPTPIPKSVVGWVRRLWTGSTALQVWRALLLVVFVAFAGLLTAVGPLGWILGGIIVTTLVSDSIRAVVTDLWNANLYELSVP</sequence>
<dbReference type="STRING" id="890420.SAMN05216226_102163"/>
<evidence type="ECO:0000313" key="3">
    <source>
        <dbReference type="Proteomes" id="UP000198856"/>
    </source>
</evidence>
<dbReference type="Proteomes" id="UP000198856">
    <property type="component" value="Unassembled WGS sequence"/>
</dbReference>
<name>A0A1G8SV43_9EURY</name>
<dbReference type="EMBL" id="FNFC01000002">
    <property type="protein sequence ID" value="SDJ33142.1"/>
    <property type="molecule type" value="Genomic_DNA"/>
</dbReference>
<dbReference type="AlphaFoldDB" id="A0A1G8SV43"/>
<dbReference type="OrthoDB" id="385061at2157"/>
<accession>A0A1G8SV43</accession>
<organism evidence="2 3">
    <name type="scientific">Halovenus aranensis</name>
    <dbReference type="NCBI Taxonomy" id="890420"/>
    <lineage>
        <taxon>Archaea</taxon>
        <taxon>Methanobacteriati</taxon>
        <taxon>Methanobacteriota</taxon>
        <taxon>Stenosarchaea group</taxon>
        <taxon>Halobacteria</taxon>
        <taxon>Halobacteriales</taxon>
        <taxon>Haloarculaceae</taxon>
        <taxon>Halovenus</taxon>
    </lineage>
</organism>
<evidence type="ECO:0000313" key="2">
    <source>
        <dbReference type="EMBL" id="SDJ33142.1"/>
    </source>
</evidence>
<keyword evidence="1" id="KW-0812">Transmembrane</keyword>
<keyword evidence="1" id="KW-0472">Membrane</keyword>